<dbReference type="Pfam" id="PF02033">
    <property type="entry name" value="RBFA"/>
    <property type="match status" value="1"/>
</dbReference>
<comment type="function">
    <text evidence="2">One of several proteins that assist in the late maturation steps of the functional core of the 30S ribosomal subunit. Associates with free 30S ribosomal subunits (but not with 30S subunits that are part of 70S ribosomes or polysomes). Required for efficient processing of 16S rRNA. May interact with the 5'-terminal helix region of 16S rRNA.</text>
</comment>
<dbReference type="NCBIfam" id="TIGR00082">
    <property type="entry name" value="rbfA"/>
    <property type="match status" value="1"/>
</dbReference>
<dbReference type="GO" id="GO:0030490">
    <property type="term" value="P:maturation of SSU-rRNA"/>
    <property type="evidence" value="ECO:0007669"/>
    <property type="project" value="UniProtKB-UniRule"/>
</dbReference>
<organism evidence="4 5">
    <name type="scientific">Actinomyces massiliensis F0489</name>
    <dbReference type="NCBI Taxonomy" id="1125718"/>
    <lineage>
        <taxon>Bacteria</taxon>
        <taxon>Bacillati</taxon>
        <taxon>Actinomycetota</taxon>
        <taxon>Actinomycetes</taxon>
        <taxon>Actinomycetales</taxon>
        <taxon>Actinomycetaceae</taxon>
        <taxon>Actinomyces</taxon>
    </lineage>
</organism>
<dbReference type="PANTHER" id="PTHR33515">
    <property type="entry name" value="RIBOSOME-BINDING FACTOR A, CHLOROPLASTIC-RELATED"/>
    <property type="match status" value="1"/>
</dbReference>
<feature type="compositionally biased region" description="Acidic residues" evidence="3">
    <location>
        <begin position="140"/>
        <end position="150"/>
    </location>
</feature>
<keyword evidence="5" id="KW-1185">Reference proteome</keyword>
<dbReference type="Gene3D" id="3.30.300.20">
    <property type="match status" value="1"/>
</dbReference>
<dbReference type="InterPro" id="IPR000238">
    <property type="entry name" value="RbfA"/>
</dbReference>
<dbReference type="GO" id="GO:0043024">
    <property type="term" value="F:ribosomal small subunit binding"/>
    <property type="evidence" value="ECO:0007669"/>
    <property type="project" value="TreeGrafter"/>
</dbReference>
<dbReference type="GO" id="GO:0005829">
    <property type="term" value="C:cytosol"/>
    <property type="evidence" value="ECO:0007669"/>
    <property type="project" value="TreeGrafter"/>
</dbReference>
<name>J1H9S3_9ACTO</name>
<evidence type="ECO:0000256" key="2">
    <source>
        <dbReference type="HAMAP-Rule" id="MF_00003"/>
    </source>
</evidence>
<feature type="region of interest" description="Disordered" evidence="3">
    <location>
        <begin position="122"/>
        <end position="190"/>
    </location>
</feature>
<dbReference type="EMBL" id="AKFT01000149">
    <property type="protein sequence ID" value="EJF42088.1"/>
    <property type="molecule type" value="Genomic_DNA"/>
</dbReference>
<dbReference type="InterPro" id="IPR015946">
    <property type="entry name" value="KH_dom-like_a/b"/>
</dbReference>
<evidence type="ECO:0000313" key="4">
    <source>
        <dbReference type="EMBL" id="EJF42088.1"/>
    </source>
</evidence>
<dbReference type="InterPro" id="IPR020053">
    <property type="entry name" value="Ribosome-bd_factorA_CS"/>
</dbReference>
<dbReference type="PROSITE" id="PS01319">
    <property type="entry name" value="RBFA"/>
    <property type="match status" value="1"/>
</dbReference>
<dbReference type="HAMAP" id="MF_00003">
    <property type="entry name" value="RbfA"/>
    <property type="match status" value="1"/>
</dbReference>
<gene>
    <name evidence="2 4" type="primary">rbfA</name>
    <name evidence="4" type="ORF">HMPREF1318_2398</name>
</gene>
<protein>
    <recommendedName>
        <fullName evidence="2">Ribosome-binding factor A</fullName>
    </recommendedName>
</protein>
<comment type="similarity">
    <text evidence="2">Belongs to the RbfA family.</text>
</comment>
<dbReference type="AlphaFoldDB" id="J1H9S3"/>
<keyword evidence="1 2" id="KW-0690">Ribosome biogenesis</keyword>
<dbReference type="SUPFAM" id="SSF89919">
    <property type="entry name" value="Ribosome-binding factor A, RbfA"/>
    <property type="match status" value="1"/>
</dbReference>
<dbReference type="InterPro" id="IPR023799">
    <property type="entry name" value="RbfA_dom_sf"/>
</dbReference>
<evidence type="ECO:0000313" key="5">
    <source>
        <dbReference type="Proteomes" id="UP000002941"/>
    </source>
</evidence>
<comment type="caution">
    <text evidence="4">The sequence shown here is derived from an EMBL/GenBank/DDBJ whole genome shotgun (WGS) entry which is preliminary data.</text>
</comment>
<dbReference type="PATRIC" id="fig|1125718.3.peg.1823"/>
<evidence type="ECO:0000256" key="1">
    <source>
        <dbReference type="ARBA" id="ARBA00022517"/>
    </source>
</evidence>
<reference evidence="4 5" key="1">
    <citation type="submission" date="2012-05" db="EMBL/GenBank/DDBJ databases">
        <authorList>
            <person name="Harkins D.M."/>
            <person name="Madupu R."/>
            <person name="Durkin A.S."/>
            <person name="Torralba M."/>
            <person name="Methe B."/>
            <person name="Sutton G.G."/>
            <person name="Nelson K.E."/>
        </authorList>
    </citation>
    <scope>NUCLEOTIDE SEQUENCE [LARGE SCALE GENOMIC DNA]</scope>
    <source>
        <strain evidence="4 5">F0489</strain>
    </source>
</reference>
<feature type="compositionally biased region" description="Acidic residues" evidence="3">
    <location>
        <begin position="181"/>
        <end position="190"/>
    </location>
</feature>
<comment type="subcellular location">
    <subcellularLocation>
        <location evidence="2">Cytoplasm</location>
    </subcellularLocation>
</comment>
<dbReference type="Proteomes" id="UP000002941">
    <property type="component" value="Unassembled WGS sequence"/>
</dbReference>
<dbReference type="RefSeq" id="WP_008732145.1">
    <property type="nucleotide sequence ID" value="NZ_AKFT01000149.1"/>
</dbReference>
<comment type="subunit">
    <text evidence="2">Monomer. Binds 30S ribosomal subunits, but not 50S ribosomal subunits or 70S ribosomes.</text>
</comment>
<dbReference type="PANTHER" id="PTHR33515:SF1">
    <property type="entry name" value="RIBOSOME-BINDING FACTOR A, CHLOROPLASTIC-RELATED"/>
    <property type="match status" value="1"/>
</dbReference>
<proteinExistence type="inferred from homology"/>
<sequence length="190" mass="20065">MADAARARKVADRIHETVARLLQGRIKDPRLGFVTVTDVRVTGDLQQATIFYTVYGSDEDRRDSAAALNSAKGLIRSEVGRALGIRLTPSLTFQLDALPTQAKSFDDALARARAKDEEIARAHAGASYAGEEDPYRHDDEPDAESDDGDNAFDAADSADDVVPVGRADSTGVVSSAGGADDAGDADEAEA</sequence>
<evidence type="ECO:0000256" key="3">
    <source>
        <dbReference type="SAM" id="MobiDB-lite"/>
    </source>
</evidence>
<accession>J1H9S3</accession>
<keyword evidence="2" id="KW-0963">Cytoplasm</keyword>
<dbReference type="eggNOG" id="COG0858">
    <property type="taxonomic scope" value="Bacteria"/>
</dbReference>